<feature type="domain" description="Helix-hairpin-helix DNA-binding motif class 1" evidence="1">
    <location>
        <begin position="223"/>
        <end position="242"/>
    </location>
</feature>
<protein>
    <submittedName>
        <fullName evidence="2">Helix-hairpin-helix domain-containing protein</fullName>
    </submittedName>
</protein>
<dbReference type="InterPro" id="IPR003583">
    <property type="entry name" value="Hlx-hairpin-Hlx_DNA-bd_motif"/>
</dbReference>
<comment type="caution">
    <text evidence="2">The sequence shown here is derived from an EMBL/GenBank/DDBJ whole genome shotgun (WGS) entry which is preliminary data.</text>
</comment>
<dbReference type="OrthoDB" id="5918543at2"/>
<dbReference type="EMBL" id="SATR01000073">
    <property type="protein sequence ID" value="TFH89377.1"/>
    <property type="molecule type" value="Genomic_DNA"/>
</dbReference>
<evidence type="ECO:0000313" key="2">
    <source>
        <dbReference type="EMBL" id="TFH89377.1"/>
    </source>
</evidence>
<gene>
    <name evidence="2" type="ORF">ELS82_22500</name>
</gene>
<proteinExistence type="predicted"/>
<evidence type="ECO:0000259" key="1">
    <source>
        <dbReference type="SMART" id="SM00278"/>
    </source>
</evidence>
<dbReference type="Proteomes" id="UP000297753">
    <property type="component" value="Unassembled WGS sequence"/>
</dbReference>
<dbReference type="GO" id="GO:0000166">
    <property type="term" value="F:nucleotide binding"/>
    <property type="evidence" value="ECO:0007669"/>
    <property type="project" value="InterPro"/>
</dbReference>
<keyword evidence="3" id="KW-1185">Reference proteome</keyword>
<reference evidence="2 3" key="1">
    <citation type="submission" date="2019-01" db="EMBL/GenBank/DDBJ databases">
        <title>Vibrio BEI176 sp. nov, a marine bacterium isolated from China: eastern marignal seas.</title>
        <authorList>
            <person name="Li B."/>
        </authorList>
    </citation>
    <scope>NUCLEOTIDE SEQUENCE [LARGE SCALE GENOMIC DNA]</scope>
    <source>
        <strain evidence="2 3">BEI176</strain>
    </source>
</reference>
<accession>A0A4Y8W972</accession>
<dbReference type="GO" id="GO:0006281">
    <property type="term" value="P:DNA repair"/>
    <property type="evidence" value="ECO:0007669"/>
    <property type="project" value="InterPro"/>
</dbReference>
<dbReference type="RefSeq" id="WP_134837439.1">
    <property type="nucleotide sequence ID" value="NZ_SATR01000073.1"/>
</dbReference>
<organism evidence="2 3">
    <name type="scientific">Vibrio ouci</name>
    <dbReference type="NCBI Taxonomy" id="2499078"/>
    <lineage>
        <taxon>Bacteria</taxon>
        <taxon>Pseudomonadati</taxon>
        <taxon>Pseudomonadota</taxon>
        <taxon>Gammaproteobacteria</taxon>
        <taxon>Vibrionales</taxon>
        <taxon>Vibrionaceae</taxon>
        <taxon>Vibrio</taxon>
    </lineage>
</organism>
<evidence type="ECO:0000313" key="3">
    <source>
        <dbReference type="Proteomes" id="UP000297753"/>
    </source>
</evidence>
<name>A0A4Y8W972_9VIBR</name>
<dbReference type="InterPro" id="IPR010995">
    <property type="entry name" value="DNA_repair_Rad51/TF_NusA_a-hlx"/>
</dbReference>
<dbReference type="GO" id="GO:0003677">
    <property type="term" value="F:DNA binding"/>
    <property type="evidence" value="ECO:0007669"/>
    <property type="project" value="InterPro"/>
</dbReference>
<dbReference type="SUPFAM" id="SSF47794">
    <property type="entry name" value="Rad51 N-terminal domain-like"/>
    <property type="match status" value="1"/>
</dbReference>
<dbReference type="AlphaFoldDB" id="A0A4Y8W972"/>
<dbReference type="Gene3D" id="1.10.150.20">
    <property type="entry name" value="5' to 3' exonuclease, C-terminal subdomain"/>
    <property type="match status" value="1"/>
</dbReference>
<sequence length="257" mass="29017">MFRKILSLFGRSRSQVCSENQDLAIKPNETSNSYSASGFGDVVDGLQFSPTFLIRTPCEILRANGMCIASEEEIPDYLKEQQHGIWLPKLKNEYSLDDNNDVGASDAYGASREDYITFVCGIKDIYSEHGSIFERVERIDTFKGKHPELLYIENKLLAYYNGYDSIIDILMFNVGFSFEDLANFHYRDEGYLKQILGVNTRVEKSLLSSGYKVAEDVIYLTKEQLMELDGVGNKSADKILEKIAEVRSAVSSNTSIT</sequence>
<dbReference type="Pfam" id="PF14520">
    <property type="entry name" value="HHH_5"/>
    <property type="match status" value="1"/>
</dbReference>
<dbReference type="SMART" id="SM00278">
    <property type="entry name" value="HhH1"/>
    <property type="match status" value="1"/>
</dbReference>